<comment type="similarity">
    <text evidence="1">Belongs to the ABC transporter superfamily.</text>
</comment>
<keyword evidence="8" id="KW-1185">Reference proteome</keyword>
<protein>
    <submittedName>
        <fullName evidence="7">ATP-binding cassette domain-containing protein</fullName>
    </submittedName>
</protein>
<dbReference type="InterPro" id="IPR003439">
    <property type="entry name" value="ABC_transporter-like_ATP-bd"/>
</dbReference>
<evidence type="ECO:0000259" key="6">
    <source>
        <dbReference type="PROSITE" id="PS50893"/>
    </source>
</evidence>
<keyword evidence="2" id="KW-0813">Transport</keyword>
<evidence type="ECO:0000256" key="2">
    <source>
        <dbReference type="ARBA" id="ARBA00022448"/>
    </source>
</evidence>
<dbReference type="OrthoDB" id="9804819at2"/>
<sequence>MSVLEIDRLNKAYGSVRALHDLTFDVRAGEIFGFVGSNGAGKTTAMRIMLGVLAADSGTVRWDGAELDLQTRRRVGYMPEERGLYPKMKVGEQLVYLARLHGMSAEEATRATEAWTDRLGVGSRRGDNVEKLSLGNQQRVQLAAALVHDPDILVLDEPFSGLDPVAVDVMSDVLRERAAAGVPVIFSSHQLDLVERLCDRVGIVRKGQMEALGTIDELRSTDRQRWLLDIDAPAETVTAWASSRAGVLVTGHAPRDGAVVLELTDHARGLEQELLTDALTLGAVREFSPVRPTLADLFRGVVSSDDDPEPPTEGPARRRRLGRRGKEAS</sequence>
<evidence type="ECO:0000313" key="7">
    <source>
        <dbReference type="EMBL" id="MPV36562.1"/>
    </source>
</evidence>
<evidence type="ECO:0000256" key="3">
    <source>
        <dbReference type="ARBA" id="ARBA00022741"/>
    </source>
</evidence>
<dbReference type="EMBL" id="WHPC01000014">
    <property type="protein sequence ID" value="MPV36562.1"/>
    <property type="molecule type" value="Genomic_DNA"/>
</dbReference>
<feature type="region of interest" description="Disordered" evidence="5">
    <location>
        <begin position="301"/>
        <end position="329"/>
    </location>
</feature>
<dbReference type="InterPro" id="IPR027417">
    <property type="entry name" value="P-loop_NTPase"/>
</dbReference>
<dbReference type="PANTHER" id="PTHR43335">
    <property type="entry name" value="ABC TRANSPORTER, ATP-BINDING PROTEIN"/>
    <property type="match status" value="1"/>
</dbReference>
<reference evidence="7 8" key="1">
    <citation type="submission" date="2019-10" db="EMBL/GenBank/DDBJ databases">
        <title>Georgenia wutianyii sp. nov. and Georgenia yuyongxinii sp. nov. isolated from plateau pika (Ochotona curzoniae) in the Qinghai-Tibet plateau of China.</title>
        <authorList>
            <person name="Tian Z."/>
        </authorList>
    </citation>
    <scope>NUCLEOTIDE SEQUENCE [LARGE SCALE GENOMIC DNA]</scope>
    <source>
        <strain evidence="7 8">JCM 19765</strain>
    </source>
</reference>
<keyword evidence="3" id="KW-0547">Nucleotide-binding</keyword>
<evidence type="ECO:0000313" key="8">
    <source>
        <dbReference type="Proteomes" id="UP000437709"/>
    </source>
</evidence>
<dbReference type="InterPro" id="IPR003593">
    <property type="entry name" value="AAA+_ATPase"/>
</dbReference>
<dbReference type="PROSITE" id="PS00211">
    <property type="entry name" value="ABC_TRANSPORTER_1"/>
    <property type="match status" value="1"/>
</dbReference>
<gene>
    <name evidence="7" type="ORF">GB881_05750</name>
</gene>
<dbReference type="PANTHER" id="PTHR43335:SF4">
    <property type="entry name" value="ABC TRANSPORTER, ATP-BINDING PROTEIN"/>
    <property type="match status" value="1"/>
</dbReference>
<dbReference type="GO" id="GO:0016887">
    <property type="term" value="F:ATP hydrolysis activity"/>
    <property type="evidence" value="ECO:0007669"/>
    <property type="project" value="InterPro"/>
</dbReference>
<dbReference type="Gene3D" id="3.40.50.300">
    <property type="entry name" value="P-loop containing nucleotide triphosphate hydrolases"/>
    <property type="match status" value="1"/>
</dbReference>
<name>A0A6N7EDS1_9MICO</name>
<dbReference type="Proteomes" id="UP000437709">
    <property type="component" value="Unassembled WGS sequence"/>
</dbReference>
<dbReference type="PROSITE" id="PS50893">
    <property type="entry name" value="ABC_TRANSPORTER_2"/>
    <property type="match status" value="1"/>
</dbReference>
<dbReference type="SUPFAM" id="SSF52540">
    <property type="entry name" value="P-loop containing nucleoside triphosphate hydrolases"/>
    <property type="match status" value="1"/>
</dbReference>
<evidence type="ECO:0000256" key="1">
    <source>
        <dbReference type="ARBA" id="ARBA00005417"/>
    </source>
</evidence>
<dbReference type="InterPro" id="IPR017871">
    <property type="entry name" value="ABC_transporter-like_CS"/>
</dbReference>
<organism evidence="7 8">
    <name type="scientific">Georgenia subflava</name>
    <dbReference type="NCBI Taxonomy" id="1622177"/>
    <lineage>
        <taxon>Bacteria</taxon>
        <taxon>Bacillati</taxon>
        <taxon>Actinomycetota</taxon>
        <taxon>Actinomycetes</taxon>
        <taxon>Micrococcales</taxon>
        <taxon>Bogoriellaceae</taxon>
        <taxon>Georgenia</taxon>
    </lineage>
</organism>
<comment type="caution">
    <text evidence="7">The sequence shown here is derived from an EMBL/GenBank/DDBJ whole genome shotgun (WGS) entry which is preliminary data.</text>
</comment>
<proteinExistence type="inferred from homology"/>
<dbReference type="RefSeq" id="WP_152196663.1">
    <property type="nucleotide sequence ID" value="NZ_VUKD01000007.1"/>
</dbReference>
<dbReference type="GO" id="GO:0005524">
    <property type="term" value="F:ATP binding"/>
    <property type="evidence" value="ECO:0007669"/>
    <property type="project" value="UniProtKB-KW"/>
</dbReference>
<evidence type="ECO:0000256" key="4">
    <source>
        <dbReference type="ARBA" id="ARBA00022840"/>
    </source>
</evidence>
<dbReference type="AlphaFoldDB" id="A0A6N7EDS1"/>
<evidence type="ECO:0000256" key="5">
    <source>
        <dbReference type="SAM" id="MobiDB-lite"/>
    </source>
</evidence>
<accession>A0A6N7EDS1</accession>
<feature type="domain" description="ABC transporter" evidence="6">
    <location>
        <begin position="4"/>
        <end position="231"/>
    </location>
</feature>
<dbReference type="SMART" id="SM00382">
    <property type="entry name" value="AAA"/>
    <property type="match status" value="1"/>
</dbReference>
<keyword evidence="4 7" id="KW-0067">ATP-binding</keyword>
<dbReference type="Pfam" id="PF00005">
    <property type="entry name" value="ABC_tran"/>
    <property type="match status" value="1"/>
</dbReference>